<dbReference type="SUPFAM" id="SSF53448">
    <property type="entry name" value="Nucleotide-diphospho-sugar transferases"/>
    <property type="match status" value="1"/>
</dbReference>
<keyword evidence="6" id="KW-0812">Transmembrane</keyword>
<dbReference type="EMBL" id="JARGEQ010000027">
    <property type="protein sequence ID" value="MDF1585625.1"/>
    <property type="molecule type" value="Genomic_DNA"/>
</dbReference>
<evidence type="ECO:0000256" key="5">
    <source>
        <dbReference type="ARBA" id="ARBA00023136"/>
    </source>
</evidence>
<dbReference type="GO" id="GO:0050501">
    <property type="term" value="F:hyaluronan synthase activity"/>
    <property type="evidence" value="ECO:0007669"/>
    <property type="project" value="TreeGrafter"/>
</dbReference>
<feature type="transmembrane region" description="Helical" evidence="6">
    <location>
        <begin position="412"/>
        <end position="433"/>
    </location>
</feature>
<dbReference type="GO" id="GO:0030213">
    <property type="term" value="P:hyaluronan biosynthetic process"/>
    <property type="evidence" value="ECO:0007669"/>
    <property type="project" value="TreeGrafter"/>
</dbReference>
<evidence type="ECO:0000256" key="3">
    <source>
        <dbReference type="ARBA" id="ARBA00022676"/>
    </source>
</evidence>
<evidence type="ECO:0000256" key="1">
    <source>
        <dbReference type="ARBA" id="ARBA00004236"/>
    </source>
</evidence>
<dbReference type="PANTHER" id="PTHR22913">
    <property type="entry name" value="HYALURONAN SYNTHASE"/>
    <property type="match status" value="1"/>
</dbReference>
<dbReference type="RefSeq" id="WP_327788045.1">
    <property type="nucleotide sequence ID" value="NZ_JARGEQ010000027.1"/>
</dbReference>
<dbReference type="EC" id="2.4.-.-" evidence="7"/>
<dbReference type="PANTHER" id="PTHR22913:SF12">
    <property type="entry name" value="MANNURONAN SYNTHASE"/>
    <property type="match status" value="1"/>
</dbReference>
<evidence type="ECO:0000256" key="4">
    <source>
        <dbReference type="ARBA" id="ARBA00022679"/>
    </source>
</evidence>
<feature type="transmembrane region" description="Helical" evidence="6">
    <location>
        <begin position="366"/>
        <end position="392"/>
    </location>
</feature>
<dbReference type="InterPro" id="IPR029044">
    <property type="entry name" value="Nucleotide-diphossugar_trans"/>
</dbReference>
<proteinExistence type="predicted"/>
<keyword evidence="4 7" id="KW-0808">Transferase</keyword>
<keyword evidence="8" id="KW-1185">Reference proteome</keyword>
<comment type="subcellular location">
    <subcellularLocation>
        <location evidence="1">Cell membrane</location>
    </subcellularLocation>
</comment>
<comment type="caution">
    <text evidence="7">The sequence shown here is derived from an EMBL/GenBank/DDBJ whole genome shotgun (WGS) entry which is preliminary data.</text>
</comment>
<keyword evidence="2" id="KW-1003">Cell membrane</keyword>
<keyword evidence="3 7" id="KW-0328">Glycosyltransferase</keyword>
<sequence length="494" mass="53871">MILVLYILVLAALVVHAPLELFTPEARAFLVIAGVIGAWRYGWQLLHLVRSLVYRGLVFPRLRRRAEACAAAAPTPELFIVVTSYRIPAETTASVFRAAIAEAAGLGRPVTLVAAVGEAADQRFVKAIFQTAAAPPEVRLALVRLPPRGKRPALAAALRAVARLRPHPEAAVMVMDGDAVLPEGSLLRCLPLLQATPRTGAITTDQDAVVAGGRLQTAWHRLRFAQRHVVMSSLSLSRRLLVITGRMAVYRAAVATDPRFIARIENDALDHWRLGRVPFLTGEDKSSWSWLLEQGHDMIYVPDVRVTTIEHPPAPGFAASSTRLMLRWFGNMLRAGGRAIALGPARVGLFPWLCLVDQRVSMWTTLVGPVAAVLIALVWSPVFLYAYLVWVMATRLVQTLVLLTARPRISGLWPVLLYYTQIWGALVKTWVLFRPDHQRWTRQDITLAGRGGGRAAALGSAVLHGLALTGLATAVALAVGALSWPVGLVHTGLF</sequence>
<evidence type="ECO:0000313" key="8">
    <source>
        <dbReference type="Proteomes" id="UP001301140"/>
    </source>
</evidence>
<organism evidence="7 8">
    <name type="scientific">Marinimicrococcus flavescens</name>
    <dbReference type="NCBI Taxonomy" id="3031815"/>
    <lineage>
        <taxon>Bacteria</taxon>
        <taxon>Pseudomonadati</taxon>
        <taxon>Pseudomonadota</taxon>
        <taxon>Alphaproteobacteria</taxon>
        <taxon>Geminicoccales</taxon>
        <taxon>Geminicoccaceae</taxon>
        <taxon>Marinimicrococcus</taxon>
    </lineage>
</organism>
<evidence type="ECO:0000256" key="2">
    <source>
        <dbReference type="ARBA" id="ARBA00022475"/>
    </source>
</evidence>
<dbReference type="GO" id="GO:0005886">
    <property type="term" value="C:plasma membrane"/>
    <property type="evidence" value="ECO:0007669"/>
    <property type="project" value="UniProtKB-SubCell"/>
</dbReference>
<protein>
    <submittedName>
        <fullName evidence="7">Glycosyltransferase</fullName>
        <ecNumber evidence="7">2.4.-.-</ecNumber>
    </submittedName>
</protein>
<reference evidence="7 8" key="1">
    <citation type="submission" date="2023-03" db="EMBL/GenBank/DDBJ databases">
        <title>YIM 152171 draft genome.</title>
        <authorList>
            <person name="Yang Z."/>
        </authorList>
    </citation>
    <scope>NUCLEOTIDE SEQUENCE [LARGE SCALE GENOMIC DNA]</scope>
    <source>
        <strain evidence="7 8">YIM 152171</strain>
    </source>
</reference>
<name>A0AAP3UYC9_9PROT</name>
<dbReference type="AlphaFoldDB" id="A0AAP3UYC9"/>
<accession>A0AAP3UYC9</accession>
<evidence type="ECO:0000313" key="7">
    <source>
        <dbReference type="EMBL" id="MDF1585625.1"/>
    </source>
</evidence>
<dbReference type="Proteomes" id="UP001301140">
    <property type="component" value="Unassembled WGS sequence"/>
</dbReference>
<keyword evidence="6" id="KW-1133">Transmembrane helix</keyword>
<dbReference type="GO" id="GO:0085029">
    <property type="term" value="P:extracellular matrix assembly"/>
    <property type="evidence" value="ECO:0007669"/>
    <property type="project" value="TreeGrafter"/>
</dbReference>
<feature type="transmembrane region" description="Helical" evidence="6">
    <location>
        <begin position="454"/>
        <end position="484"/>
    </location>
</feature>
<gene>
    <name evidence="7" type="ORF">PZ740_04385</name>
</gene>
<evidence type="ECO:0000256" key="6">
    <source>
        <dbReference type="SAM" id="Phobius"/>
    </source>
</evidence>
<dbReference type="Pfam" id="PF13641">
    <property type="entry name" value="Glyco_tranf_2_3"/>
    <property type="match status" value="1"/>
</dbReference>
<keyword evidence="5 6" id="KW-0472">Membrane</keyword>